<reference evidence="2 3" key="1">
    <citation type="submission" date="2018-12" db="EMBL/GenBank/DDBJ databases">
        <authorList>
            <consortium name="Pathogen Informatics"/>
        </authorList>
    </citation>
    <scope>NUCLEOTIDE SEQUENCE [LARGE SCALE GENOMIC DNA]</scope>
    <source>
        <strain evidence="2 3">NCTC13652</strain>
    </source>
</reference>
<feature type="compositionally biased region" description="Basic and acidic residues" evidence="1">
    <location>
        <begin position="177"/>
        <end position="188"/>
    </location>
</feature>
<protein>
    <submittedName>
        <fullName evidence="2">Protein of uncharacterized function (DUF3151)</fullName>
    </submittedName>
</protein>
<evidence type="ECO:0000256" key="1">
    <source>
        <dbReference type="SAM" id="MobiDB-lite"/>
    </source>
</evidence>
<dbReference type="AlphaFoldDB" id="A0A3S4YQC2"/>
<organism evidence="2 3">
    <name type="scientific">Acidipropionibacterium jensenii</name>
    <dbReference type="NCBI Taxonomy" id="1749"/>
    <lineage>
        <taxon>Bacteria</taxon>
        <taxon>Bacillati</taxon>
        <taxon>Actinomycetota</taxon>
        <taxon>Actinomycetes</taxon>
        <taxon>Propionibacteriales</taxon>
        <taxon>Propionibacteriaceae</taxon>
        <taxon>Acidipropionibacterium</taxon>
    </lineage>
</organism>
<dbReference type="OrthoDB" id="3826919at2"/>
<proteinExistence type="predicted"/>
<dbReference type="RefSeq" id="WP_071161776.1">
    <property type="nucleotide sequence ID" value="NZ_JAKDOF010000081.1"/>
</dbReference>
<dbReference type="Proteomes" id="UP000277858">
    <property type="component" value="Chromosome"/>
</dbReference>
<accession>A0A3S4YQC2</accession>
<keyword evidence="3" id="KW-1185">Reference proteome</keyword>
<feature type="region of interest" description="Disordered" evidence="1">
    <location>
        <begin position="1"/>
        <end position="23"/>
    </location>
</feature>
<dbReference type="Pfam" id="PF11349">
    <property type="entry name" value="DUF3151"/>
    <property type="match status" value="1"/>
</dbReference>
<feature type="region of interest" description="Disordered" evidence="1">
    <location>
        <begin position="155"/>
        <end position="203"/>
    </location>
</feature>
<gene>
    <name evidence="2" type="ORF">NCTC13652_02096</name>
</gene>
<dbReference type="STRING" id="1122997.GCA_000425285_02151"/>
<dbReference type="EMBL" id="LR134473">
    <property type="protein sequence ID" value="VEI03882.1"/>
    <property type="molecule type" value="Genomic_DNA"/>
</dbReference>
<dbReference type="InterPro" id="IPR014487">
    <property type="entry name" value="DUF3151"/>
</dbReference>
<evidence type="ECO:0000313" key="2">
    <source>
        <dbReference type="EMBL" id="VEI03882.1"/>
    </source>
</evidence>
<sequence length="203" mass="21659">MAEDQTHQSLSAETEPATRLPPDPAIAELADHGRNDFLSVVRDYPTSALCWALLAEGALMAGTEEADIAGYAYALTGCHHGMAALRAEGWQDEGTVPWGHLTNQGLLRCVWARSVAADRIGQTEEAHRCVEFLRRFSESAWEVLHTTLVVADTSDTADAPDHADTPDTADGSDNADTSDKARESRDDGGQPAAEQTVGSTAQG</sequence>
<name>A0A3S4YQC2_9ACTN</name>
<evidence type="ECO:0000313" key="3">
    <source>
        <dbReference type="Proteomes" id="UP000277858"/>
    </source>
</evidence>